<keyword evidence="7" id="KW-0406">Ion transport</keyword>
<keyword evidence="4" id="KW-0410">Iron transport</keyword>
<keyword evidence="9 11" id="KW-0472">Membrane</keyword>
<dbReference type="PATRIC" id="fig|1367847.3.peg.3380"/>
<dbReference type="PROSITE" id="PS52016">
    <property type="entry name" value="TONB_DEPENDENT_REC_3"/>
    <property type="match status" value="1"/>
</dbReference>
<reference evidence="16 17" key="1">
    <citation type="journal article" date="2014" name="BMC Genomics">
        <title>Architecture and functions of a multipartite genome of the methylotrophic bacterium Paracoccus aminophilus JCM 7686, containing primary and secondary chromids.</title>
        <authorList>
            <person name="Dziewit L."/>
            <person name="Czarnecki J."/>
            <person name="Wibberg D."/>
            <person name="Radlinska M."/>
            <person name="Mrozek P."/>
            <person name="Szymczak M."/>
            <person name="Schluter A."/>
            <person name="Puhler A."/>
            <person name="Bartosik D."/>
        </authorList>
    </citation>
    <scope>NUCLEOTIDE SEQUENCE [LARGE SCALE GENOMIC DNA]</scope>
    <source>
        <strain evidence="16">JCM 7686</strain>
    </source>
</reference>
<sequence>MPSHHQIAPITGVSLLALCTALAAGPALAQDADTITLETVVITGENLTRDLKETPTSVTVIGAGEIEQEKQGKGSITEVVQGTANVIYPDNVSLPIIRGIDAQGPHNGATAFFGGTVPRATINLDGHYLSYNEAFFSGTTTWDVESVEVFRGPQTTSQGANAIAGAIMVRTKDPSFTPEAGYQLEAGSYNQRRASLMWSGPIAEDLAARVALDYSARDTFIKYTHPAFLQNGTDQDFLSKNARLKLLWTPKEITGLEVKLTYAHNASNRPTYEAAAEPFDKLEHRSNTMPSWDQRTNTGILDIGYDMGNGFKITSQSQYSKSAVARHTGIVDGGDAYVDTRNASNETRLTYGLPEDQFSAVAGIYYARTHQDEELQLAGRFGNRSNFDDRKTNLGIFAEANWRLAEQWTLSGGLRYQEDQIRRKGTSSMSAVSVDFDTTYSKLLPKLSLAYDATPDWTLGAMVSRGYNPGGVSLNFTTGQWGEFKEESIWNYELFTRASLMEDRLFLTGNLFYMDFRNAQYNIPVEISPGNYQSYTINAEKAKSYGFEVSADYQVTEALMLRASAGALKTRISEISSNAALQGNEFARSPGFTLALGANWDVNDRFQLGGQVRHVDGYYSDTANTAIYAVDGYTIADVHASYKVRNGVELYGYVNNLFNERAAVSKQNNRGIGGIEASMTSPRMIGLGLRGTF</sequence>
<evidence type="ECO:0000256" key="13">
    <source>
        <dbReference type="SAM" id="SignalP"/>
    </source>
</evidence>
<organism evidence="16 17">
    <name type="scientific">Paracoccus aminophilus JCM 7686</name>
    <dbReference type="NCBI Taxonomy" id="1367847"/>
    <lineage>
        <taxon>Bacteria</taxon>
        <taxon>Pseudomonadati</taxon>
        <taxon>Pseudomonadota</taxon>
        <taxon>Alphaproteobacteria</taxon>
        <taxon>Rhodobacterales</taxon>
        <taxon>Paracoccaceae</taxon>
        <taxon>Paracoccus</taxon>
    </lineage>
</organism>
<evidence type="ECO:0000256" key="4">
    <source>
        <dbReference type="ARBA" id="ARBA00022496"/>
    </source>
</evidence>
<keyword evidence="3 11" id="KW-1134">Transmembrane beta strand</keyword>
<evidence type="ECO:0000256" key="9">
    <source>
        <dbReference type="ARBA" id="ARBA00023136"/>
    </source>
</evidence>
<evidence type="ECO:0000256" key="8">
    <source>
        <dbReference type="ARBA" id="ARBA00023077"/>
    </source>
</evidence>
<evidence type="ECO:0000256" key="11">
    <source>
        <dbReference type="PROSITE-ProRule" id="PRU01360"/>
    </source>
</evidence>
<dbReference type="Pfam" id="PF07715">
    <property type="entry name" value="Plug"/>
    <property type="match status" value="1"/>
</dbReference>
<dbReference type="InterPro" id="IPR036942">
    <property type="entry name" value="Beta-barrel_TonB_sf"/>
</dbReference>
<dbReference type="InterPro" id="IPR037066">
    <property type="entry name" value="Plug_dom_sf"/>
</dbReference>
<dbReference type="CDD" id="cd01347">
    <property type="entry name" value="ligand_gated_channel"/>
    <property type="match status" value="1"/>
</dbReference>
<evidence type="ECO:0000259" key="15">
    <source>
        <dbReference type="Pfam" id="PF07715"/>
    </source>
</evidence>
<evidence type="ECO:0000313" key="16">
    <source>
        <dbReference type="EMBL" id="AGT10385.1"/>
    </source>
</evidence>
<keyword evidence="16" id="KW-0675">Receptor</keyword>
<dbReference type="STRING" id="1367847.JCM7686_3350"/>
<dbReference type="AlphaFoldDB" id="S5Y3R2"/>
<dbReference type="Proteomes" id="UP000015480">
    <property type="component" value="Chromosome"/>
</dbReference>
<dbReference type="PANTHER" id="PTHR32552:SF81">
    <property type="entry name" value="TONB-DEPENDENT OUTER MEMBRANE RECEPTOR"/>
    <property type="match status" value="1"/>
</dbReference>
<dbReference type="GO" id="GO:0009279">
    <property type="term" value="C:cell outer membrane"/>
    <property type="evidence" value="ECO:0007669"/>
    <property type="project" value="UniProtKB-SubCell"/>
</dbReference>
<evidence type="ECO:0000256" key="10">
    <source>
        <dbReference type="ARBA" id="ARBA00023237"/>
    </source>
</evidence>
<dbReference type="eggNOG" id="COG4771">
    <property type="taxonomic scope" value="Bacteria"/>
</dbReference>
<evidence type="ECO:0000256" key="12">
    <source>
        <dbReference type="RuleBase" id="RU003357"/>
    </source>
</evidence>
<dbReference type="PANTHER" id="PTHR32552">
    <property type="entry name" value="FERRICHROME IRON RECEPTOR-RELATED"/>
    <property type="match status" value="1"/>
</dbReference>
<feature type="chain" id="PRO_5004534553" evidence="13">
    <location>
        <begin position="30"/>
        <end position="693"/>
    </location>
</feature>
<feature type="domain" description="TonB-dependent receptor plug" evidence="15">
    <location>
        <begin position="51"/>
        <end position="166"/>
    </location>
</feature>
<evidence type="ECO:0000259" key="14">
    <source>
        <dbReference type="Pfam" id="PF00593"/>
    </source>
</evidence>
<feature type="domain" description="TonB-dependent receptor-like beta-barrel" evidence="14">
    <location>
        <begin position="283"/>
        <end position="657"/>
    </location>
</feature>
<dbReference type="Pfam" id="PF00593">
    <property type="entry name" value="TonB_dep_Rec_b-barrel"/>
    <property type="match status" value="1"/>
</dbReference>
<dbReference type="SUPFAM" id="SSF56935">
    <property type="entry name" value="Porins"/>
    <property type="match status" value="1"/>
</dbReference>
<keyword evidence="8 12" id="KW-0798">TonB box</keyword>
<dbReference type="Gene3D" id="2.170.130.10">
    <property type="entry name" value="TonB-dependent receptor, plug domain"/>
    <property type="match status" value="1"/>
</dbReference>
<dbReference type="GO" id="GO:0006826">
    <property type="term" value="P:iron ion transport"/>
    <property type="evidence" value="ECO:0007669"/>
    <property type="project" value="UniProtKB-KW"/>
</dbReference>
<dbReference type="OrthoDB" id="7313036at2"/>
<dbReference type="InterPro" id="IPR012910">
    <property type="entry name" value="Plug_dom"/>
</dbReference>
<keyword evidence="6" id="KW-0408">Iron</keyword>
<dbReference type="EMBL" id="CP006650">
    <property type="protein sequence ID" value="AGT10385.1"/>
    <property type="molecule type" value="Genomic_DNA"/>
</dbReference>
<proteinExistence type="inferred from homology"/>
<gene>
    <name evidence="16" type="ORF">JCM7686_3350</name>
</gene>
<accession>S5Y3R2</accession>
<keyword evidence="10 11" id="KW-0998">Cell outer membrane</keyword>
<dbReference type="InterPro" id="IPR000531">
    <property type="entry name" value="Beta-barrel_TonB"/>
</dbReference>
<protein>
    <submittedName>
        <fullName evidence="16">TonB-dependent siderophore receptor</fullName>
    </submittedName>
</protein>
<feature type="signal peptide" evidence="13">
    <location>
        <begin position="1"/>
        <end position="29"/>
    </location>
</feature>
<evidence type="ECO:0000256" key="1">
    <source>
        <dbReference type="ARBA" id="ARBA00004571"/>
    </source>
</evidence>
<dbReference type="Gene3D" id="2.40.170.20">
    <property type="entry name" value="TonB-dependent receptor, beta-barrel domain"/>
    <property type="match status" value="1"/>
</dbReference>
<keyword evidence="13" id="KW-0732">Signal</keyword>
<evidence type="ECO:0000256" key="2">
    <source>
        <dbReference type="ARBA" id="ARBA00022448"/>
    </source>
</evidence>
<name>S5Y3R2_PARAH</name>
<dbReference type="RefSeq" id="WP_020952021.1">
    <property type="nucleotide sequence ID" value="NC_022041.1"/>
</dbReference>
<evidence type="ECO:0000256" key="5">
    <source>
        <dbReference type="ARBA" id="ARBA00022692"/>
    </source>
</evidence>
<dbReference type="InterPro" id="IPR039426">
    <property type="entry name" value="TonB-dep_rcpt-like"/>
</dbReference>
<dbReference type="KEGG" id="pami:JCM7686_3350"/>
<evidence type="ECO:0000313" key="17">
    <source>
        <dbReference type="Proteomes" id="UP000015480"/>
    </source>
</evidence>
<comment type="subcellular location">
    <subcellularLocation>
        <location evidence="1 11">Cell outer membrane</location>
        <topology evidence="1 11">Multi-pass membrane protein</topology>
    </subcellularLocation>
</comment>
<evidence type="ECO:0000256" key="6">
    <source>
        <dbReference type="ARBA" id="ARBA00023004"/>
    </source>
</evidence>
<keyword evidence="17" id="KW-1185">Reference proteome</keyword>
<dbReference type="HOGENOM" id="CLU_008287_15_2_5"/>
<evidence type="ECO:0000256" key="7">
    <source>
        <dbReference type="ARBA" id="ARBA00023065"/>
    </source>
</evidence>
<comment type="similarity">
    <text evidence="11 12">Belongs to the TonB-dependent receptor family.</text>
</comment>
<keyword evidence="2 11" id="KW-0813">Transport</keyword>
<keyword evidence="5 11" id="KW-0812">Transmembrane</keyword>
<evidence type="ECO:0000256" key="3">
    <source>
        <dbReference type="ARBA" id="ARBA00022452"/>
    </source>
</evidence>